<comment type="caution">
    <text evidence="2">The sequence shown here is derived from an EMBL/GenBank/DDBJ whole genome shotgun (WGS) entry which is preliminary data.</text>
</comment>
<evidence type="ECO:0000313" key="2">
    <source>
        <dbReference type="EMBL" id="EGH09027.1"/>
    </source>
</evidence>
<name>F3C1P4_PSESG</name>
<feature type="region of interest" description="Disordered" evidence="1">
    <location>
        <begin position="1"/>
        <end position="52"/>
    </location>
</feature>
<feature type="compositionally biased region" description="Polar residues" evidence="1">
    <location>
        <begin position="17"/>
        <end position="27"/>
    </location>
</feature>
<organism evidence="2 3">
    <name type="scientific">Pseudomonas savastanoi pv. glycinea str. race 4</name>
    <dbReference type="NCBI Taxonomy" id="875330"/>
    <lineage>
        <taxon>Bacteria</taxon>
        <taxon>Pseudomonadati</taxon>
        <taxon>Pseudomonadota</taxon>
        <taxon>Gammaproteobacteria</taxon>
        <taxon>Pseudomonadales</taxon>
        <taxon>Pseudomonadaceae</taxon>
        <taxon>Pseudomonas</taxon>
    </lineage>
</organism>
<evidence type="ECO:0000256" key="1">
    <source>
        <dbReference type="SAM" id="MobiDB-lite"/>
    </source>
</evidence>
<feature type="non-terminal residue" evidence="2">
    <location>
        <position position="82"/>
    </location>
</feature>
<dbReference type="HOGENOM" id="CLU_177373_0_0_6"/>
<sequence length="82" mass="8749">MDDKSNIKVSDAPEVASDQTPETSGSTGPFIEPAIEPASPTSAASTQLQQRQRARQLAQALRNELQKAVIGQNAVIEQARTC</sequence>
<accession>F3C1P4</accession>
<proteinExistence type="predicted"/>
<dbReference type="AlphaFoldDB" id="F3C1P4"/>
<gene>
    <name evidence="2" type="ORF">Pgy4_07079</name>
</gene>
<reference evidence="2 3" key="1">
    <citation type="journal article" date="2011" name="PLoS Pathog.">
        <title>Dynamic evolution of pathogenicity revealed by sequencing and comparative genomics of 19 Pseudomonas syringae isolates.</title>
        <authorList>
            <person name="Baltrus D.A."/>
            <person name="Nishimura M.T."/>
            <person name="Romanchuk A."/>
            <person name="Chang J.H."/>
            <person name="Mukhtar M.S."/>
            <person name="Cherkis K."/>
            <person name="Roach J."/>
            <person name="Grant S.R."/>
            <person name="Jones C.D."/>
            <person name="Dangl J.L."/>
        </authorList>
    </citation>
    <scope>NUCLEOTIDE SEQUENCE [LARGE SCALE GENOMIC DNA]</scope>
    <source>
        <strain evidence="3">race 4</strain>
    </source>
</reference>
<protein>
    <submittedName>
        <fullName evidence="2">Uncharacterized protein</fullName>
    </submittedName>
</protein>
<dbReference type="EMBL" id="ADWY01000285">
    <property type="protein sequence ID" value="EGH09027.1"/>
    <property type="molecule type" value="Genomic_DNA"/>
</dbReference>
<dbReference type="Proteomes" id="UP000005466">
    <property type="component" value="Unassembled WGS sequence"/>
</dbReference>
<evidence type="ECO:0000313" key="3">
    <source>
        <dbReference type="Proteomes" id="UP000005466"/>
    </source>
</evidence>